<dbReference type="PANTHER" id="PTHR42718:SF40">
    <property type="entry name" value="METHYLENOMYCIN A RESISTANCE PROTEIN"/>
    <property type="match status" value="1"/>
</dbReference>
<evidence type="ECO:0000259" key="9">
    <source>
        <dbReference type="PROSITE" id="PS50850"/>
    </source>
</evidence>
<feature type="domain" description="Major facilitator superfamily (MFS) profile" evidence="9">
    <location>
        <begin position="24"/>
        <end position="463"/>
    </location>
</feature>
<evidence type="ECO:0000256" key="2">
    <source>
        <dbReference type="ARBA" id="ARBA00022448"/>
    </source>
</evidence>
<dbReference type="EMBL" id="BNEA01000015">
    <property type="protein sequence ID" value="GHI54441.1"/>
    <property type="molecule type" value="Genomic_DNA"/>
</dbReference>
<feature type="transmembrane region" description="Helical" evidence="8">
    <location>
        <begin position="57"/>
        <end position="78"/>
    </location>
</feature>
<evidence type="ECO:0000256" key="1">
    <source>
        <dbReference type="ARBA" id="ARBA00004651"/>
    </source>
</evidence>
<comment type="caution">
    <text evidence="10">The sequence shown here is derived from an EMBL/GenBank/DDBJ whole genome shotgun (WGS) entry which is preliminary data.</text>
</comment>
<feature type="transmembrane region" description="Helical" evidence="8">
    <location>
        <begin position="278"/>
        <end position="301"/>
    </location>
</feature>
<dbReference type="SUPFAM" id="SSF103473">
    <property type="entry name" value="MFS general substrate transporter"/>
    <property type="match status" value="1"/>
</dbReference>
<dbReference type="PROSITE" id="PS50850">
    <property type="entry name" value="MFS"/>
    <property type="match status" value="1"/>
</dbReference>
<dbReference type="InterPro" id="IPR011701">
    <property type="entry name" value="MFS"/>
</dbReference>
<dbReference type="Pfam" id="PF07690">
    <property type="entry name" value="MFS_1"/>
    <property type="match status" value="1"/>
</dbReference>
<dbReference type="InterPro" id="IPR004638">
    <property type="entry name" value="EmrB-like"/>
</dbReference>
<gene>
    <name evidence="10" type="primary">mmr_2</name>
    <name evidence="10" type="ORF">Srubr_42870</name>
</gene>
<feature type="transmembrane region" description="Helical" evidence="8">
    <location>
        <begin position="25"/>
        <end position="45"/>
    </location>
</feature>
<keyword evidence="3" id="KW-1003">Cell membrane</keyword>
<feature type="transmembrane region" description="Helical" evidence="8">
    <location>
        <begin position="414"/>
        <end position="430"/>
    </location>
</feature>
<dbReference type="PANTHER" id="PTHR42718">
    <property type="entry name" value="MAJOR FACILITATOR SUPERFAMILY MULTIDRUG TRANSPORTER MFSC"/>
    <property type="match status" value="1"/>
</dbReference>
<keyword evidence="5 8" id="KW-1133">Transmembrane helix</keyword>
<keyword evidence="7" id="KW-0046">Antibiotic resistance</keyword>
<feature type="transmembrane region" description="Helical" evidence="8">
    <location>
        <begin position="212"/>
        <end position="229"/>
    </location>
</feature>
<feature type="transmembrane region" description="Helical" evidence="8">
    <location>
        <begin position="344"/>
        <end position="361"/>
    </location>
</feature>
<feature type="transmembrane region" description="Helical" evidence="8">
    <location>
        <begin position="436"/>
        <end position="459"/>
    </location>
</feature>
<feature type="transmembrane region" description="Helical" evidence="8">
    <location>
        <begin position="313"/>
        <end position="332"/>
    </location>
</feature>
<comment type="subcellular location">
    <subcellularLocation>
        <location evidence="1">Cell membrane</location>
        <topology evidence="1">Multi-pass membrane protein</topology>
    </subcellularLocation>
</comment>
<dbReference type="Proteomes" id="UP000646738">
    <property type="component" value="Unassembled WGS sequence"/>
</dbReference>
<keyword evidence="11" id="KW-1185">Reference proteome</keyword>
<reference evidence="11" key="1">
    <citation type="submission" date="2023-07" db="EMBL/GenBank/DDBJ databases">
        <title>Whole genome shotgun sequence of Streptomyces achromogenes subsp. rubradiris NBRC 14000.</title>
        <authorList>
            <person name="Komaki H."/>
            <person name="Tamura T."/>
        </authorList>
    </citation>
    <scope>NUCLEOTIDE SEQUENCE [LARGE SCALE GENOMIC DNA]</scope>
    <source>
        <strain evidence="11">NBRC 14000</strain>
    </source>
</reference>
<feature type="transmembrane region" description="Helical" evidence="8">
    <location>
        <begin position="367"/>
        <end position="393"/>
    </location>
</feature>
<keyword evidence="4 8" id="KW-0812">Transmembrane</keyword>
<protein>
    <submittedName>
        <fullName evidence="10">Methylenomycin A resistance protein</fullName>
    </submittedName>
</protein>
<feature type="transmembrane region" description="Helical" evidence="8">
    <location>
        <begin position="150"/>
        <end position="168"/>
    </location>
</feature>
<feature type="transmembrane region" description="Helical" evidence="8">
    <location>
        <begin position="235"/>
        <end position="257"/>
    </location>
</feature>
<dbReference type="NCBIfam" id="TIGR00711">
    <property type="entry name" value="efflux_EmrB"/>
    <property type="match status" value="1"/>
</dbReference>
<keyword evidence="2" id="KW-0813">Transport</keyword>
<sequence length="466" mass="47565">MTTTQHTDAATTAGRGTGGAELVRLLALAAGFVMATLDATVVNVAGPGIQSRLDMDLSALVWVVDGYTLTFASLLLLAGSLADRYGAKTVYAWGMTVFVVASLACGTAPNGTVLVVARLVQGAGAALFMPASLGLLVATFPEPGRRARMLGIWTAIVSTASGLGPVVGGVLVDTLGWRSIFWLNLPVGVVGFVLTARLITGPRPARGAVAPLGHLLGIAALALLCFTLVQGPEYGWGSAAIVGTAVGCLLCAVLFVVRERTSAAPVMPRQLLRHPAFAAANVIGFLLNFGLFGGAFMLGLFLQQVRGASPFTAGLQLLPMMIVILLGNLLFARIAARAGTRRPLIVALAVAGTGAALLGTVSPGTPYWLLAVGMAVVNFCVGVVVPAMTAASMEAAGREHAGLAGATLNANRQVGALVGVAVMGTVTTALDDRYQGAALCFLAMGLVYLLSGALAWRYVRAGRAGA</sequence>
<dbReference type="Gene3D" id="1.20.1250.20">
    <property type="entry name" value="MFS general substrate transporter like domains"/>
    <property type="match status" value="1"/>
</dbReference>
<evidence type="ECO:0000256" key="4">
    <source>
        <dbReference type="ARBA" id="ARBA00022692"/>
    </source>
</evidence>
<dbReference type="RefSeq" id="WP_203855044.1">
    <property type="nucleotide sequence ID" value="NZ_BNCB01000002.1"/>
</dbReference>
<dbReference type="Gene3D" id="1.20.1720.10">
    <property type="entry name" value="Multidrug resistance protein D"/>
    <property type="match status" value="1"/>
</dbReference>
<feature type="transmembrane region" description="Helical" evidence="8">
    <location>
        <begin position="115"/>
        <end position="138"/>
    </location>
</feature>
<feature type="transmembrane region" description="Helical" evidence="8">
    <location>
        <begin position="90"/>
        <end position="109"/>
    </location>
</feature>
<evidence type="ECO:0000313" key="10">
    <source>
        <dbReference type="EMBL" id="GHI54441.1"/>
    </source>
</evidence>
<evidence type="ECO:0000256" key="6">
    <source>
        <dbReference type="ARBA" id="ARBA00023136"/>
    </source>
</evidence>
<evidence type="ECO:0000313" key="11">
    <source>
        <dbReference type="Proteomes" id="UP000646738"/>
    </source>
</evidence>
<feature type="transmembrane region" description="Helical" evidence="8">
    <location>
        <begin position="180"/>
        <end position="200"/>
    </location>
</feature>
<evidence type="ECO:0000256" key="5">
    <source>
        <dbReference type="ARBA" id="ARBA00022989"/>
    </source>
</evidence>
<name>A0ABQ3RF37_STRRR</name>
<evidence type="ECO:0000256" key="8">
    <source>
        <dbReference type="SAM" id="Phobius"/>
    </source>
</evidence>
<evidence type="ECO:0000256" key="3">
    <source>
        <dbReference type="ARBA" id="ARBA00022475"/>
    </source>
</evidence>
<dbReference type="InterPro" id="IPR036259">
    <property type="entry name" value="MFS_trans_sf"/>
</dbReference>
<organism evidence="10 11">
    <name type="scientific">Streptomyces rubradiris</name>
    <name type="common">Streptomyces achromogenes subsp. rubradiris</name>
    <dbReference type="NCBI Taxonomy" id="285531"/>
    <lineage>
        <taxon>Bacteria</taxon>
        <taxon>Bacillati</taxon>
        <taxon>Actinomycetota</taxon>
        <taxon>Actinomycetes</taxon>
        <taxon>Kitasatosporales</taxon>
        <taxon>Streptomycetaceae</taxon>
        <taxon>Streptomyces</taxon>
    </lineage>
</organism>
<dbReference type="CDD" id="cd17321">
    <property type="entry name" value="MFS_MMR_MDR_like"/>
    <property type="match status" value="1"/>
</dbReference>
<accession>A0ABQ3RF37</accession>
<proteinExistence type="predicted"/>
<keyword evidence="6 8" id="KW-0472">Membrane</keyword>
<dbReference type="InterPro" id="IPR020846">
    <property type="entry name" value="MFS_dom"/>
</dbReference>
<evidence type="ECO:0000256" key="7">
    <source>
        <dbReference type="ARBA" id="ARBA00023251"/>
    </source>
</evidence>